<sequence>MIHDTTDQWPKPELERYRWSVLLTTLAVALGGVSLFALQHYSKTAAINAEVQKKSEPLIATVTAPGRLQPQGEVVNLSAPSAAGGRSRVLQLRVKEGDTLRKGQIVAVLDSRDRLQADVDEAKSQVAMAQAKLAQVRAGVRTGEVNTQLTEIAKIKADIARNEADQRELITRLETQYEGDLAQQNATLRRLEAAFRNAALEYERYDRLYGEGVVSNAQRDGKRLSYETAQQQVSEAQAAIERTTATAERQIQDAKARLVTLKAVGDQQLAQAKANVHRVAEVRPVDIRAAQAEVEQAQATLKQAEVKLEEAYVRSPQDGTVLEILTRPGEVIGREGIAEIGQTDHMYAIAEIYQSDIFKIQPGQRATVTSDSLHQNLTGTVERVDTKIQPSNRISADPTAPREARIVEVHIQLDRASSDLAKNLTNLQIKAAIEL</sequence>
<dbReference type="GO" id="GO:0030313">
    <property type="term" value="C:cell envelope"/>
    <property type="evidence" value="ECO:0007669"/>
    <property type="project" value="UniProtKB-SubCell"/>
</dbReference>
<dbReference type="SUPFAM" id="SSF111369">
    <property type="entry name" value="HlyD-like secretion proteins"/>
    <property type="match status" value="2"/>
</dbReference>
<dbReference type="Pfam" id="PF25876">
    <property type="entry name" value="HH_MFP_RND"/>
    <property type="match status" value="1"/>
</dbReference>
<dbReference type="Proteomes" id="UP000031561">
    <property type="component" value="Unassembled WGS sequence"/>
</dbReference>
<protein>
    <submittedName>
        <fullName evidence="6">HlyD family efflux transporter periplasmic adaptor subunit</fullName>
    </submittedName>
</protein>
<comment type="caution">
    <text evidence="6">The sequence shown here is derived from an EMBL/GenBank/DDBJ whole genome shotgun (WGS) entry which is preliminary data.</text>
</comment>
<dbReference type="InterPro" id="IPR058624">
    <property type="entry name" value="MdtA-like_HH"/>
</dbReference>
<comment type="subcellular location">
    <subcellularLocation>
        <location evidence="1">Cell envelope</location>
    </subcellularLocation>
</comment>
<organism evidence="6 7">
    <name type="scientific">Lyngbya confervoides BDU141951</name>
    <dbReference type="NCBI Taxonomy" id="1574623"/>
    <lineage>
        <taxon>Bacteria</taxon>
        <taxon>Bacillati</taxon>
        <taxon>Cyanobacteriota</taxon>
        <taxon>Cyanophyceae</taxon>
        <taxon>Oscillatoriophycideae</taxon>
        <taxon>Oscillatoriales</taxon>
        <taxon>Microcoleaceae</taxon>
        <taxon>Lyngbya</taxon>
    </lineage>
</organism>
<dbReference type="NCBIfam" id="TIGR02971">
    <property type="entry name" value="heterocyst_DevB"/>
    <property type="match status" value="1"/>
</dbReference>
<keyword evidence="4" id="KW-0472">Membrane</keyword>
<evidence type="ECO:0000313" key="7">
    <source>
        <dbReference type="Proteomes" id="UP000031561"/>
    </source>
</evidence>
<dbReference type="AlphaFoldDB" id="A0ABD4T8T4"/>
<keyword evidence="2 3" id="KW-0175">Coiled coil</keyword>
<evidence type="ECO:0000259" key="5">
    <source>
        <dbReference type="Pfam" id="PF25876"/>
    </source>
</evidence>
<name>A0ABD4T8T4_9CYAN</name>
<evidence type="ECO:0000256" key="4">
    <source>
        <dbReference type="SAM" id="Phobius"/>
    </source>
</evidence>
<evidence type="ECO:0000256" key="1">
    <source>
        <dbReference type="ARBA" id="ARBA00004196"/>
    </source>
</evidence>
<feature type="coiled-coil region" evidence="3">
    <location>
        <begin position="105"/>
        <end position="139"/>
    </location>
</feature>
<dbReference type="Gene3D" id="2.40.50.100">
    <property type="match status" value="2"/>
</dbReference>
<accession>A0ABD4T8T4</accession>
<dbReference type="PANTHER" id="PTHR32347">
    <property type="entry name" value="EFFLUX SYSTEM COMPONENT YKNX-RELATED"/>
    <property type="match status" value="1"/>
</dbReference>
<dbReference type="RefSeq" id="WP_166277229.1">
    <property type="nucleotide sequence ID" value="NZ_JTHE03000104.1"/>
</dbReference>
<proteinExistence type="predicted"/>
<evidence type="ECO:0000313" key="6">
    <source>
        <dbReference type="EMBL" id="MCM1984844.1"/>
    </source>
</evidence>
<evidence type="ECO:0000256" key="3">
    <source>
        <dbReference type="SAM" id="Coils"/>
    </source>
</evidence>
<dbReference type="InterPro" id="IPR014315">
    <property type="entry name" value="ABC_heterocyst_DevB"/>
</dbReference>
<keyword evidence="4" id="KW-1133">Transmembrane helix</keyword>
<dbReference type="PANTHER" id="PTHR32347:SF27">
    <property type="entry name" value="RND EFFLUX PUMP MEMBRANE FUSION PROTEIN BARREL-SANDWICH DOMAIN-CONTAINING PROTEIN"/>
    <property type="match status" value="1"/>
</dbReference>
<dbReference type="Gene3D" id="2.40.30.170">
    <property type="match status" value="1"/>
</dbReference>
<reference evidence="6 7" key="1">
    <citation type="journal article" date="2015" name="Genome Announc.">
        <title>Draft Genome Sequence of Filamentous Marine Cyanobacterium Lyngbya confervoides Strain BDU141951.</title>
        <authorList>
            <person name="Chandrababunaidu M.M."/>
            <person name="Sen D."/>
            <person name="Tripathy S."/>
        </authorList>
    </citation>
    <scope>NUCLEOTIDE SEQUENCE [LARGE SCALE GENOMIC DNA]</scope>
    <source>
        <strain evidence="6 7">BDU141951</strain>
    </source>
</reference>
<feature type="transmembrane region" description="Helical" evidence="4">
    <location>
        <begin position="17"/>
        <end position="38"/>
    </location>
</feature>
<dbReference type="Gene3D" id="1.10.287.470">
    <property type="entry name" value="Helix hairpin bin"/>
    <property type="match status" value="2"/>
</dbReference>
<keyword evidence="7" id="KW-1185">Reference proteome</keyword>
<feature type="coiled-coil region" evidence="3">
    <location>
        <begin position="174"/>
        <end position="314"/>
    </location>
</feature>
<dbReference type="InterPro" id="IPR050465">
    <property type="entry name" value="UPF0194_transport"/>
</dbReference>
<gene>
    <name evidence="6" type="ORF">QQ91_0018640</name>
</gene>
<feature type="domain" description="Multidrug resistance protein MdtA-like alpha-helical hairpin" evidence="5">
    <location>
        <begin position="181"/>
        <end position="242"/>
    </location>
</feature>
<keyword evidence="4" id="KW-0812">Transmembrane</keyword>
<dbReference type="EMBL" id="JTHE03000104">
    <property type="protein sequence ID" value="MCM1984844.1"/>
    <property type="molecule type" value="Genomic_DNA"/>
</dbReference>
<evidence type="ECO:0000256" key="2">
    <source>
        <dbReference type="ARBA" id="ARBA00023054"/>
    </source>
</evidence>